<dbReference type="Gramene" id="OMO71793">
    <property type="protein sequence ID" value="OMO71793"/>
    <property type="gene ID" value="CCACVL1_18065"/>
</dbReference>
<comment type="caution">
    <text evidence="1">The sequence shown here is derived from an EMBL/GenBank/DDBJ whole genome shotgun (WGS) entry which is preliminary data.</text>
</comment>
<name>A0A1R3HNB4_COCAP</name>
<gene>
    <name evidence="1" type="ORF">CCACVL1_18065</name>
</gene>
<organism evidence="1 2">
    <name type="scientific">Corchorus capsularis</name>
    <name type="common">Jute</name>
    <dbReference type="NCBI Taxonomy" id="210143"/>
    <lineage>
        <taxon>Eukaryota</taxon>
        <taxon>Viridiplantae</taxon>
        <taxon>Streptophyta</taxon>
        <taxon>Embryophyta</taxon>
        <taxon>Tracheophyta</taxon>
        <taxon>Spermatophyta</taxon>
        <taxon>Magnoliopsida</taxon>
        <taxon>eudicotyledons</taxon>
        <taxon>Gunneridae</taxon>
        <taxon>Pentapetalae</taxon>
        <taxon>rosids</taxon>
        <taxon>malvids</taxon>
        <taxon>Malvales</taxon>
        <taxon>Malvaceae</taxon>
        <taxon>Grewioideae</taxon>
        <taxon>Apeibeae</taxon>
        <taxon>Corchorus</taxon>
    </lineage>
</organism>
<proteinExistence type="predicted"/>
<dbReference type="AlphaFoldDB" id="A0A1R3HNB4"/>
<dbReference type="EMBL" id="AWWV01011530">
    <property type="protein sequence ID" value="OMO71793.1"/>
    <property type="molecule type" value="Genomic_DNA"/>
</dbReference>
<protein>
    <submittedName>
        <fullName evidence="1">Uncharacterized protein</fullName>
    </submittedName>
</protein>
<reference evidence="1 2" key="1">
    <citation type="submission" date="2013-09" db="EMBL/GenBank/DDBJ databases">
        <title>Corchorus capsularis genome sequencing.</title>
        <authorList>
            <person name="Alam M."/>
            <person name="Haque M.S."/>
            <person name="Islam M.S."/>
            <person name="Emdad E.M."/>
            <person name="Islam M.M."/>
            <person name="Ahmed B."/>
            <person name="Halim A."/>
            <person name="Hossen Q.M.M."/>
            <person name="Hossain M.Z."/>
            <person name="Ahmed R."/>
            <person name="Khan M.M."/>
            <person name="Islam R."/>
            <person name="Rashid M.M."/>
            <person name="Khan S.A."/>
            <person name="Rahman M.S."/>
            <person name="Alam M."/>
        </authorList>
    </citation>
    <scope>NUCLEOTIDE SEQUENCE [LARGE SCALE GENOMIC DNA]</scope>
    <source>
        <strain evidence="2">cv. CVL-1</strain>
        <tissue evidence="1">Whole seedling</tissue>
    </source>
</reference>
<dbReference type="Proteomes" id="UP000188268">
    <property type="component" value="Unassembled WGS sequence"/>
</dbReference>
<evidence type="ECO:0000313" key="2">
    <source>
        <dbReference type="Proteomes" id="UP000188268"/>
    </source>
</evidence>
<keyword evidence="2" id="KW-1185">Reference proteome</keyword>
<sequence>MAEMKTVIYNTPPAAAASSALLQLSAFGFHY</sequence>
<accession>A0A1R3HNB4</accession>
<evidence type="ECO:0000313" key="1">
    <source>
        <dbReference type="EMBL" id="OMO71793.1"/>
    </source>
</evidence>